<evidence type="ECO:0000259" key="4">
    <source>
        <dbReference type="Pfam" id="PF07176"/>
    </source>
</evidence>
<dbReference type="Pfam" id="PF03403">
    <property type="entry name" value="PAF-AH_p_II"/>
    <property type="match status" value="1"/>
</dbReference>
<dbReference type="Proteomes" id="UP001301728">
    <property type="component" value="Unassembled WGS sequence"/>
</dbReference>
<evidence type="ECO:0000256" key="1">
    <source>
        <dbReference type="ARBA" id="ARBA00022801"/>
    </source>
</evidence>
<gene>
    <name evidence="5" type="ORF">VB854_03695</name>
</gene>
<sequence>MFTLIPQRDKRFSFLETLPELLRLNSRLVAASLGIISGILTVIPAQSAEQITISYGPAESYVSINEIERFAKKGEVTPVLALYGTLLKLKDGQRLRKILQTPLAASPWSVEQLLNTPTGNVILTRVGKVLKTDKNENGYSALRIAIGQASAHPEGLTILGLLREFPGESIRVDLEFSLELLEDLLQILVEDELVIQSVEDQAQQAKINENYPVNLPDIRKPGSIRWTEEELTFRNPNRDRPSPLRVYLPQVKKPVPLIVISHGLGSDPQTFSYIAQHLASHGFAVAIPEHLDTSADKFARFFDGFERPPNPSEFANRPLDITYLLDELQQKYQSYPFWKSRIDFNNVGVMGQSFGGYTALAVAGAKLNPDKLTEDCQKSQDRRITLNLSTLLQCRSLEVASQQNNFQDQRIKAVIAINPLTSLIFGEEGMSQIQVPTMMIAGTKDYVTPAVPEQIKPFTWLKTSRKHLILIAPGTHFSFLKESGGRLAVPSQLIGPDPNLAYPYLKAFSLAFFESYLQNQPEYLPYLSQTYVNTIEAQPFNLSLIEGLSQEQVRQAAKR</sequence>
<organism evidence="5 6">
    <name type="scientific">Limnoraphis robusta CCNP1315</name>
    <dbReference type="NCBI Taxonomy" id="3110306"/>
    <lineage>
        <taxon>Bacteria</taxon>
        <taxon>Bacillati</taxon>
        <taxon>Cyanobacteriota</taxon>
        <taxon>Cyanophyceae</taxon>
        <taxon>Oscillatoriophycideae</taxon>
        <taxon>Oscillatoriales</taxon>
        <taxon>Sirenicapillariaceae</taxon>
        <taxon>Limnoraphis</taxon>
    </lineage>
</organism>
<reference evidence="5 6" key="1">
    <citation type="submission" date="2023-12" db="EMBL/GenBank/DDBJ databases">
        <title>Baltic Sea Cyanobacteria.</title>
        <authorList>
            <person name="Delbaje E."/>
            <person name="Fewer D.P."/>
            <person name="Shishido T.K."/>
        </authorList>
    </citation>
    <scope>NUCLEOTIDE SEQUENCE [LARGE SCALE GENOMIC DNA]</scope>
    <source>
        <strain evidence="5 6">CCNP 1315</strain>
    </source>
</reference>
<proteinExistence type="predicted"/>
<accession>A0ABU5TT43</accession>
<keyword evidence="2" id="KW-0442">Lipid degradation</keyword>
<dbReference type="PANTHER" id="PTHR10272">
    <property type="entry name" value="PLATELET-ACTIVATING FACTOR ACETYLHYDROLASE"/>
    <property type="match status" value="1"/>
</dbReference>
<keyword evidence="6" id="KW-1185">Reference proteome</keyword>
<evidence type="ECO:0000313" key="5">
    <source>
        <dbReference type="EMBL" id="MEA5518051.1"/>
    </source>
</evidence>
<keyword evidence="1 5" id="KW-0378">Hydrolase</keyword>
<dbReference type="PANTHER" id="PTHR10272:SF13">
    <property type="entry name" value="POLY(ETHYLENE TEREPHTHALATE) HYDROLASE"/>
    <property type="match status" value="1"/>
</dbReference>
<evidence type="ECO:0000313" key="6">
    <source>
        <dbReference type="Proteomes" id="UP001301728"/>
    </source>
</evidence>
<keyword evidence="3" id="KW-0443">Lipid metabolism</keyword>
<comment type="caution">
    <text evidence="5">The sequence shown here is derived from an EMBL/GenBank/DDBJ whole genome shotgun (WGS) entry which is preliminary data.</text>
</comment>
<protein>
    <submittedName>
        <fullName evidence="5">Alpha/beta hydrolase</fullName>
    </submittedName>
</protein>
<dbReference type="GO" id="GO:0016787">
    <property type="term" value="F:hydrolase activity"/>
    <property type="evidence" value="ECO:0007669"/>
    <property type="project" value="UniProtKB-KW"/>
</dbReference>
<dbReference type="Gene3D" id="3.40.50.1820">
    <property type="entry name" value="alpha/beta hydrolase"/>
    <property type="match status" value="1"/>
</dbReference>
<feature type="domain" description="DUF1400" evidence="4">
    <location>
        <begin position="47"/>
        <end position="173"/>
    </location>
</feature>
<dbReference type="EMBL" id="JAYGHT010000006">
    <property type="protein sequence ID" value="MEA5518051.1"/>
    <property type="molecule type" value="Genomic_DNA"/>
</dbReference>
<dbReference type="RefSeq" id="WP_323275350.1">
    <property type="nucleotide sequence ID" value="NZ_JAYGHT010000006.1"/>
</dbReference>
<dbReference type="InterPro" id="IPR010802">
    <property type="entry name" value="DUF1400"/>
</dbReference>
<dbReference type="InterPro" id="IPR029058">
    <property type="entry name" value="AB_hydrolase_fold"/>
</dbReference>
<dbReference type="Pfam" id="PF07176">
    <property type="entry name" value="DUF1400"/>
    <property type="match status" value="1"/>
</dbReference>
<name>A0ABU5TT43_9CYAN</name>
<evidence type="ECO:0000256" key="3">
    <source>
        <dbReference type="ARBA" id="ARBA00023098"/>
    </source>
</evidence>
<evidence type="ECO:0000256" key="2">
    <source>
        <dbReference type="ARBA" id="ARBA00022963"/>
    </source>
</evidence>
<dbReference type="SUPFAM" id="SSF53474">
    <property type="entry name" value="alpha/beta-Hydrolases"/>
    <property type="match status" value="1"/>
</dbReference>